<organism evidence="2">
    <name type="scientific">Rhizophora mucronata</name>
    <name type="common">Asiatic mangrove</name>
    <dbReference type="NCBI Taxonomy" id="61149"/>
    <lineage>
        <taxon>Eukaryota</taxon>
        <taxon>Viridiplantae</taxon>
        <taxon>Streptophyta</taxon>
        <taxon>Embryophyta</taxon>
        <taxon>Tracheophyta</taxon>
        <taxon>Spermatophyta</taxon>
        <taxon>Magnoliopsida</taxon>
        <taxon>eudicotyledons</taxon>
        <taxon>Gunneridae</taxon>
        <taxon>Pentapetalae</taxon>
        <taxon>rosids</taxon>
        <taxon>fabids</taxon>
        <taxon>Malpighiales</taxon>
        <taxon>Rhizophoraceae</taxon>
        <taxon>Rhizophora</taxon>
    </lineage>
</organism>
<name>A0A2P2PPL1_RHIMU</name>
<reference evidence="2" key="1">
    <citation type="submission" date="2018-02" db="EMBL/GenBank/DDBJ databases">
        <title>Rhizophora mucronata_Transcriptome.</title>
        <authorList>
            <person name="Meera S.P."/>
            <person name="Sreeshan A."/>
            <person name="Augustine A."/>
        </authorList>
    </citation>
    <scope>NUCLEOTIDE SEQUENCE</scope>
    <source>
        <tissue evidence="2">Leaf</tissue>
    </source>
</reference>
<evidence type="ECO:0000313" key="2">
    <source>
        <dbReference type="EMBL" id="MBX56692.1"/>
    </source>
</evidence>
<protein>
    <submittedName>
        <fullName evidence="2">Uncharacterized protein</fullName>
    </submittedName>
</protein>
<sequence>MNTLAKAMKCKRGKTLERGRFKSYRTQ</sequence>
<evidence type="ECO:0000256" key="1">
    <source>
        <dbReference type="SAM" id="MobiDB-lite"/>
    </source>
</evidence>
<dbReference type="EMBL" id="GGEC01076208">
    <property type="protein sequence ID" value="MBX56692.1"/>
    <property type="molecule type" value="Transcribed_RNA"/>
</dbReference>
<feature type="region of interest" description="Disordered" evidence="1">
    <location>
        <begin position="1"/>
        <end position="27"/>
    </location>
</feature>
<accession>A0A2P2PPL1</accession>
<proteinExistence type="predicted"/>
<dbReference type="AlphaFoldDB" id="A0A2P2PPL1"/>